<organism evidence="1">
    <name type="scientific">marine sediment metagenome</name>
    <dbReference type="NCBI Taxonomy" id="412755"/>
    <lineage>
        <taxon>unclassified sequences</taxon>
        <taxon>metagenomes</taxon>
        <taxon>ecological metagenomes</taxon>
    </lineage>
</organism>
<comment type="caution">
    <text evidence="1">The sequence shown here is derived from an EMBL/GenBank/DDBJ whole genome shotgun (WGS) entry which is preliminary data.</text>
</comment>
<evidence type="ECO:0000313" key="1">
    <source>
        <dbReference type="EMBL" id="KKN67217.1"/>
    </source>
</evidence>
<dbReference type="EMBL" id="LAZR01000481">
    <property type="protein sequence ID" value="KKN67217.1"/>
    <property type="molecule type" value="Genomic_DNA"/>
</dbReference>
<sequence length="180" mass="21181">MRKLLTILLVCASFIAQAQIEGILSRDCVFKQSIEFSDSIIKTIQKGEKLILFKLEDVFFSAEYEGKRGYIVDVCFKFTDEFLTFYEKELERVKKEEDEQRRIEIQQWHDFLITEFGRINANRILNHQYWIGMTAVMASNSLGSPKDINKSVGSWGVHEQWVYDNTYLYFENGILTSYQN</sequence>
<gene>
    <name evidence="1" type="ORF">LCGC14_0463900</name>
</gene>
<protein>
    <submittedName>
        <fullName evidence="1">Uncharacterized protein</fullName>
    </submittedName>
</protein>
<proteinExistence type="predicted"/>
<name>A0A0F9SX53_9ZZZZ</name>
<dbReference type="AlphaFoldDB" id="A0A0F9SX53"/>
<accession>A0A0F9SX53</accession>
<reference evidence="1" key="1">
    <citation type="journal article" date="2015" name="Nature">
        <title>Complex archaea that bridge the gap between prokaryotes and eukaryotes.</title>
        <authorList>
            <person name="Spang A."/>
            <person name="Saw J.H."/>
            <person name="Jorgensen S.L."/>
            <person name="Zaremba-Niedzwiedzka K."/>
            <person name="Martijn J."/>
            <person name="Lind A.E."/>
            <person name="van Eijk R."/>
            <person name="Schleper C."/>
            <person name="Guy L."/>
            <person name="Ettema T.J."/>
        </authorList>
    </citation>
    <scope>NUCLEOTIDE SEQUENCE</scope>
</reference>